<dbReference type="InterPro" id="IPR037252">
    <property type="entry name" value="Mib_Herc2_sf"/>
</dbReference>
<keyword evidence="2" id="KW-1185">Reference proteome</keyword>
<gene>
    <name evidence="1" type="ORF">uav_062</name>
</gene>
<evidence type="ECO:0000313" key="1">
    <source>
        <dbReference type="EMBL" id="QYW06593.1"/>
    </source>
</evidence>
<dbReference type="GO" id="GO:0046872">
    <property type="term" value="F:metal ion binding"/>
    <property type="evidence" value="ECO:0007669"/>
    <property type="project" value="InterPro"/>
</dbReference>
<evidence type="ECO:0000313" key="2">
    <source>
        <dbReference type="Proteomes" id="UP001058093"/>
    </source>
</evidence>
<name>A0A975UX10_9CAUD</name>
<dbReference type="EMBL" id="MZ605293">
    <property type="protein sequence ID" value="QYW06593.1"/>
    <property type="molecule type" value="Genomic_DNA"/>
</dbReference>
<organism evidence="1 2">
    <name type="scientific">Pseudomonas phage UAVern</name>
    <dbReference type="NCBI Taxonomy" id="2856997"/>
    <lineage>
        <taxon>Viruses</taxon>
        <taxon>Duplodnaviria</taxon>
        <taxon>Heunggongvirae</taxon>
        <taxon>Uroviricota</taxon>
        <taxon>Caudoviricetes</taxon>
        <taxon>Vandenendeviridae</taxon>
        <taxon>Gorskivirinae</taxon>
        <taxon>Uavernvirus</taxon>
        <taxon>Uavernvirus uavern</taxon>
    </lineage>
</organism>
<dbReference type="Gene3D" id="2.30.30.40">
    <property type="entry name" value="SH3 Domains"/>
    <property type="match status" value="1"/>
</dbReference>
<proteinExistence type="predicted"/>
<dbReference type="GO" id="GO:0004842">
    <property type="term" value="F:ubiquitin-protein transferase activity"/>
    <property type="evidence" value="ECO:0007669"/>
    <property type="project" value="InterPro"/>
</dbReference>
<sequence>MFQAGDRVRLTALGEQKYENQAKGSTGTVTKASTRGWTDVKWDNGHENNYELEDLFVAVRVVPVETPKEAAEAESRIKYLYSVETVDGVKITATADREHARQVKAYCGGKKEGVIIMAYAPVKEIR</sequence>
<protein>
    <submittedName>
        <fullName evidence="1">Uncharacterized protein</fullName>
    </submittedName>
</protein>
<reference evidence="1" key="1">
    <citation type="submission" date="2021-07" db="EMBL/GenBank/DDBJ databases">
        <title>Complete genome sequence and phylogenomic analysis of the two lytic bacteriophage isolated from terrestrial biotopes of Antarctica.</title>
        <authorList>
            <person name="Holovan V."/>
            <person name="Rabalski L."/>
            <person name="Zlatohurska M."/>
            <person name="Andriichuk O."/>
            <person name="Budzanivska I."/>
            <person name="Shevchenko O."/>
            <person name="Gupalo A."/>
        </authorList>
    </citation>
    <scope>NUCLEOTIDE SEQUENCE</scope>
</reference>
<dbReference type="SUPFAM" id="SSF159034">
    <property type="entry name" value="Mib/herc2 domain-like"/>
    <property type="match status" value="1"/>
</dbReference>
<accession>A0A975UX10</accession>
<dbReference type="Proteomes" id="UP001058093">
    <property type="component" value="Segment"/>
</dbReference>